<dbReference type="InParanoid" id="A0A1D6FEP0"/>
<dbReference type="OMA" id="LMRSYAW"/>
<organism evidence="2">
    <name type="scientific">Zea mays</name>
    <name type="common">Maize</name>
    <dbReference type="NCBI Taxonomy" id="4577"/>
    <lineage>
        <taxon>Eukaryota</taxon>
        <taxon>Viridiplantae</taxon>
        <taxon>Streptophyta</taxon>
        <taxon>Embryophyta</taxon>
        <taxon>Tracheophyta</taxon>
        <taxon>Spermatophyta</taxon>
        <taxon>Magnoliopsida</taxon>
        <taxon>Liliopsida</taxon>
        <taxon>Poales</taxon>
        <taxon>Poaceae</taxon>
        <taxon>PACMAD clade</taxon>
        <taxon>Panicoideae</taxon>
        <taxon>Andropogonodae</taxon>
        <taxon>Andropogoneae</taxon>
        <taxon>Tripsacinae</taxon>
        <taxon>Zea</taxon>
    </lineage>
</organism>
<sequence length="117" mass="13110">MVSPQIVGEPMEVDRLYDGVNCLISFMNDNGGFSTYELMRSYAWLEHINPSETFGGIMIDYPYVECTSSSIQALALFRKLYPGHRRKEVDNIINKGASFIESTVLGVFVSPTPHGLQ</sequence>
<gene>
    <name evidence="2" type="ORF">ZEAMMB73_Zm00001d008672</name>
</gene>
<dbReference type="GO" id="GO:0005811">
    <property type="term" value="C:lipid droplet"/>
    <property type="evidence" value="ECO:0007669"/>
    <property type="project" value="InterPro"/>
</dbReference>
<dbReference type="PANTHER" id="PTHR11764">
    <property type="entry name" value="TERPENE CYCLASE/MUTASE FAMILY MEMBER"/>
    <property type="match status" value="1"/>
</dbReference>
<name>A0A1D6FEP0_MAIZE</name>
<dbReference type="PANTHER" id="PTHR11764:SF20">
    <property type="entry name" value="LANOSTEROL SYNTHASE"/>
    <property type="match status" value="1"/>
</dbReference>
<evidence type="ECO:0000256" key="1">
    <source>
        <dbReference type="ARBA" id="ARBA00009755"/>
    </source>
</evidence>
<comment type="similarity">
    <text evidence="1">Belongs to the terpene cyclase/mutase family.</text>
</comment>
<dbReference type="EMBL" id="CM000784">
    <property type="protein sequence ID" value="AQK90413.1"/>
    <property type="molecule type" value="Genomic_DNA"/>
</dbReference>
<evidence type="ECO:0000313" key="2">
    <source>
        <dbReference type="EMBL" id="AQK90413.1"/>
    </source>
</evidence>
<dbReference type="SUPFAM" id="SSF48239">
    <property type="entry name" value="Terpenoid cyclases/Protein prenyltransferases"/>
    <property type="match status" value="1"/>
</dbReference>
<accession>A0A1D6FEP0</accession>
<dbReference type="SMR" id="A0A1D6FEP0"/>
<proteinExistence type="inferred from homology"/>
<dbReference type="GO" id="GO:0031559">
    <property type="term" value="F:oxidosqualene cyclase activity"/>
    <property type="evidence" value="ECO:0007669"/>
    <property type="project" value="UniProtKB-ARBA"/>
</dbReference>
<reference evidence="2" key="1">
    <citation type="submission" date="2015-12" db="EMBL/GenBank/DDBJ databases">
        <title>Update maize B73 reference genome by single molecule sequencing technologies.</title>
        <authorList>
            <consortium name="Maize Genome Sequencing Project"/>
            <person name="Ware D."/>
        </authorList>
    </citation>
    <scope>NUCLEOTIDE SEQUENCE</scope>
    <source>
        <tissue evidence="2">Seedling</tissue>
    </source>
</reference>
<dbReference type="InterPro" id="IPR018333">
    <property type="entry name" value="Squalene_cyclase"/>
</dbReference>
<dbReference type="STRING" id="4577.A0A1D6FEP0"/>
<dbReference type="Gene3D" id="1.50.10.20">
    <property type="match status" value="1"/>
</dbReference>
<protein>
    <submittedName>
        <fullName evidence="2">Cycloartenol synthase</fullName>
    </submittedName>
</protein>
<dbReference type="InterPro" id="IPR008930">
    <property type="entry name" value="Terpenoid_cyclase/PrenylTrfase"/>
</dbReference>
<dbReference type="AlphaFoldDB" id="A0A1D6FEP0"/>
<dbReference type="GO" id="GO:0016104">
    <property type="term" value="P:triterpenoid biosynthetic process"/>
    <property type="evidence" value="ECO:0007669"/>
    <property type="project" value="InterPro"/>
</dbReference>